<dbReference type="SUPFAM" id="SSF81321">
    <property type="entry name" value="Family A G protein-coupled receptor-like"/>
    <property type="match status" value="1"/>
</dbReference>
<feature type="transmembrane region" description="Helical" evidence="15">
    <location>
        <begin position="243"/>
        <end position="262"/>
    </location>
</feature>
<dbReference type="PANTHER" id="PTHR24242">
    <property type="entry name" value="G-PROTEIN COUPLED RECEPTOR"/>
    <property type="match status" value="1"/>
</dbReference>
<dbReference type="Gene3D" id="1.20.1070.10">
    <property type="entry name" value="Rhodopsin 7-helix transmembrane proteins"/>
    <property type="match status" value="1"/>
</dbReference>
<keyword evidence="9 15" id="KW-0472">Membrane</keyword>
<proteinExistence type="inferred from homology"/>
<protein>
    <recommendedName>
        <fullName evidence="15">Olfactory receptor</fullName>
    </recommendedName>
</protein>
<accession>A0AAV7BMR8</accession>
<evidence type="ECO:0000256" key="4">
    <source>
        <dbReference type="ARBA" id="ARBA00022606"/>
    </source>
</evidence>
<dbReference type="InterPro" id="IPR050939">
    <property type="entry name" value="Olfactory_GPCR1"/>
</dbReference>
<evidence type="ECO:0000256" key="5">
    <source>
        <dbReference type="ARBA" id="ARBA00022692"/>
    </source>
</evidence>
<dbReference type="GO" id="GO:0004984">
    <property type="term" value="F:olfactory receptor activity"/>
    <property type="evidence" value="ECO:0007669"/>
    <property type="project" value="InterPro"/>
</dbReference>
<keyword evidence="13 14" id="KW-0807">Transducer</keyword>
<dbReference type="InterPro" id="IPR000725">
    <property type="entry name" value="Olfact_rcpt"/>
</dbReference>
<evidence type="ECO:0000256" key="15">
    <source>
        <dbReference type="RuleBase" id="RU363047"/>
    </source>
</evidence>
<dbReference type="EMBL" id="WNYA01000004">
    <property type="protein sequence ID" value="KAG8573943.1"/>
    <property type="molecule type" value="Genomic_DNA"/>
</dbReference>
<keyword evidence="11 14" id="KW-0675">Receptor</keyword>
<dbReference type="InterPro" id="IPR017452">
    <property type="entry name" value="GPCR_Rhodpsn_7TM"/>
</dbReference>
<reference evidence="17" key="1">
    <citation type="thesis" date="2020" institute="ProQuest LLC" country="789 East Eisenhower Parkway, Ann Arbor, MI, USA">
        <title>Comparative Genomics and Chromosome Evolution.</title>
        <authorList>
            <person name="Mudd A.B."/>
        </authorList>
    </citation>
    <scope>NUCLEOTIDE SEQUENCE</scope>
    <source>
        <strain evidence="17">237g6f4</strain>
        <tissue evidence="17">Blood</tissue>
    </source>
</reference>
<dbReference type="PROSITE" id="PS00237">
    <property type="entry name" value="G_PROTEIN_RECEP_F1_1"/>
    <property type="match status" value="1"/>
</dbReference>
<dbReference type="Proteomes" id="UP000824782">
    <property type="component" value="Unassembled WGS sequence"/>
</dbReference>
<evidence type="ECO:0000256" key="13">
    <source>
        <dbReference type="ARBA" id="ARBA00023224"/>
    </source>
</evidence>
<evidence type="ECO:0000256" key="11">
    <source>
        <dbReference type="ARBA" id="ARBA00023170"/>
    </source>
</evidence>
<feature type="transmembrane region" description="Helical" evidence="15">
    <location>
        <begin position="199"/>
        <end position="222"/>
    </location>
</feature>
<evidence type="ECO:0000256" key="1">
    <source>
        <dbReference type="ARBA" id="ARBA00004651"/>
    </source>
</evidence>
<evidence type="ECO:0000256" key="9">
    <source>
        <dbReference type="ARBA" id="ARBA00023136"/>
    </source>
</evidence>
<dbReference type="PANTHER" id="PTHR24242:SF253">
    <property type="entry name" value="OLFACTORY RECEPTOR-RELATED"/>
    <property type="match status" value="1"/>
</dbReference>
<comment type="subcellular location">
    <subcellularLocation>
        <location evidence="1 15">Cell membrane</location>
        <topology evidence="1 15">Multi-pass membrane protein</topology>
    </subcellularLocation>
</comment>
<evidence type="ECO:0000256" key="2">
    <source>
        <dbReference type="ARBA" id="ARBA00010663"/>
    </source>
</evidence>
<feature type="transmembrane region" description="Helical" evidence="15">
    <location>
        <begin position="23"/>
        <end position="50"/>
    </location>
</feature>
<evidence type="ECO:0000256" key="7">
    <source>
        <dbReference type="ARBA" id="ARBA00022989"/>
    </source>
</evidence>
<dbReference type="FunFam" id="1.10.1220.70:FF:000001">
    <property type="entry name" value="Olfactory receptor"/>
    <property type="match status" value="1"/>
</dbReference>
<dbReference type="PRINTS" id="PR00245">
    <property type="entry name" value="OLFACTORYR"/>
</dbReference>
<evidence type="ECO:0000256" key="8">
    <source>
        <dbReference type="ARBA" id="ARBA00023040"/>
    </source>
</evidence>
<evidence type="ECO:0000256" key="6">
    <source>
        <dbReference type="ARBA" id="ARBA00022725"/>
    </source>
</evidence>
<keyword evidence="5 14" id="KW-0812">Transmembrane</keyword>
<keyword evidence="8 14" id="KW-0297">G-protein coupled receptor</keyword>
<feature type="transmembrane region" description="Helical" evidence="15">
    <location>
        <begin position="274"/>
        <end position="293"/>
    </location>
</feature>
<comment type="caution">
    <text evidence="17">The sequence shown here is derived from an EMBL/GenBank/DDBJ whole genome shotgun (WGS) entry which is preliminary data.</text>
</comment>
<feature type="transmembrane region" description="Helical" evidence="15">
    <location>
        <begin position="132"/>
        <end position="163"/>
    </location>
</feature>
<keyword evidence="3 15" id="KW-1003">Cell membrane</keyword>
<keyword evidence="4 15" id="KW-0716">Sensory transduction</keyword>
<dbReference type="InterPro" id="IPR000276">
    <property type="entry name" value="GPCR_Rhodpsn"/>
</dbReference>
<keyword evidence="18" id="KW-1185">Reference proteome</keyword>
<dbReference type="FunFam" id="1.20.1070.10:FF:000010">
    <property type="entry name" value="Olfactory receptor"/>
    <property type="match status" value="1"/>
</dbReference>
<dbReference type="PROSITE" id="PS50262">
    <property type="entry name" value="G_PROTEIN_RECEP_F1_2"/>
    <property type="match status" value="1"/>
</dbReference>
<sequence length="312" mass="34733">MSVQNYSSMGGFFLVGFPELHNFTIPFFIVLLVVYLIILAGNLLVILLVATTPGLHTPMYIFLSQLSLADVIVTTTICPNTLHVIINNGGCISKVGCITQLFIFSVSMTTECLLLTVMSYDRYVAICNPLHYIAAINISLCLQLISFCWALSSLVTIIVTIVISCLDFCRSYTVVNHFFCDYGPLIHLSCSDTSVLETLVLIFTAHETTIETLFIFSTYVCIIRSIQKISTTTGRKKAFSTCTSHLTVVCTCFGSIIAIYVSPSGKKNFSMNKIFSLLYTVVTPLLNPIIYSLKNEEIRVTIIKRFIKLRNI</sequence>
<evidence type="ECO:0000256" key="10">
    <source>
        <dbReference type="ARBA" id="ARBA00023157"/>
    </source>
</evidence>
<evidence type="ECO:0000256" key="3">
    <source>
        <dbReference type="ARBA" id="ARBA00022475"/>
    </source>
</evidence>
<organism evidence="17 18">
    <name type="scientific">Engystomops pustulosus</name>
    <name type="common">Tungara frog</name>
    <name type="synonym">Physalaemus pustulosus</name>
    <dbReference type="NCBI Taxonomy" id="76066"/>
    <lineage>
        <taxon>Eukaryota</taxon>
        <taxon>Metazoa</taxon>
        <taxon>Chordata</taxon>
        <taxon>Craniata</taxon>
        <taxon>Vertebrata</taxon>
        <taxon>Euteleostomi</taxon>
        <taxon>Amphibia</taxon>
        <taxon>Batrachia</taxon>
        <taxon>Anura</taxon>
        <taxon>Neobatrachia</taxon>
        <taxon>Hyloidea</taxon>
        <taxon>Leptodactylidae</taxon>
        <taxon>Leiuperinae</taxon>
        <taxon>Engystomops</taxon>
    </lineage>
</organism>
<keyword evidence="7 15" id="KW-1133">Transmembrane helix</keyword>
<dbReference type="PRINTS" id="PR00237">
    <property type="entry name" value="GPCRRHODOPSN"/>
</dbReference>
<keyword evidence="10" id="KW-1015">Disulfide bond</keyword>
<name>A0AAV7BMR8_ENGPU</name>
<evidence type="ECO:0000256" key="14">
    <source>
        <dbReference type="RuleBase" id="RU000688"/>
    </source>
</evidence>
<feature type="transmembrane region" description="Helical" evidence="15">
    <location>
        <begin position="98"/>
        <end position="120"/>
    </location>
</feature>
<dbReference type="AlphaFoldDB" id="A0AAV7BMR8"/>
<keyword evidence="12" id="KW-0325">Glycoprotein</keyword>
<feature type="transmembrane region" description="Helical" evidence="15">
    <location>
        <begin position="62"/>
        <end position="86"/>
    </location>
</feature>
<keyword evidence="6 15" id="KW-0552">Olfaction</keyword>
<evidence type="ECO:0000256" key="12">
    <source>
        <dbReference type="ARBA" id="ARBA00023180"/>
    </source>
</evidence>
<evidence type="ECO:0000313" key="18">
    <source>
        <dbReference type="Proteomes" id="UP000824782"/>
    </source>
</evidence>
<feature type="domain" description="G-protein coupled receptors family 1 profile" evidence="16">
    <location>
        <begin position="41"/>
        <end position="291"/>
    </location>
</feature>
<comment type="similarity">
    <text evidence="2 14">Belongs to the G-protein coupled receptor 1 family.</text>
</comment>
<evidence type="ECO:0000259" key="16">
    <source>
        <dbReference type="PROSITE" id="PS50262"/>
    </source>
</evidence>
<dbReference type="GO" id="GO:0004930">
    <property type="term" value="F:G protein-coupled receptor activity"/>
    <property type="evidence" value="ECO:0007669"/>
    <property type="project" value="UniProtKB-KW"/>
</dbReference>
<gene>
    <name evidence="17" type="ORF">GDO81_008954</name>
</gene>
<dbReference type="GO" id="GO:0005886">
    <property type="term" value="C:plasma membrane"/>
    <property type="evidence" value="ECO:0007669"/>
    <property type="project" value="UniProtKB-SubCell"/>
</dbReference>
<dbReference type="Pfam" id="PF13853">
    <property type="entry name" value="7tm_4"/>
    <property type="match status" value="1"/>
</dbReference>
<evidence type="ECO:0000313" key="17">
    <source>
        <dbReference type="EMBL" id="KAG8573943.1"/>
    </source>
</evidence>